<accession>A0ACC2B948</accession>
<evidence type="ECO:0000313" key="2">
    <source>
        <dbReference type="Proteomes" id="UP001162992"/>
    </source>
</evidence>
<dbReference type="Proteomes" id="UP001162992">
    <property type="component" value="Chromosome 17"/>
</dbReference>
<gene>
    <name evidence="1" type="ORF">O6H91_17G076700</name>
</gene>
<reference evidence="2" key="1">
    <citation type="journal article" date="2024" name="Proc. Natl. Acad. Sci. U.S.A.">
        <title>Extraordinary preservation of gene collinearity over three hundred million years revealed in homosporous lycophytes.</title>
        <authorList>
            <person name="Li C."/>
            <person name="Wickell D."/>
            <person name="Kuo L.Y."/>
            <person name="Chen X."/>
            <person name="Nie B."/>
            <person name="Liao X."/>
            <person name="Peng D."/>
            <person name="Ji J."/>
            <person name="Jenkins J."/>
            <person name="Williams M."/>
            <person name="Shu S."/>
            <person name="Plott C."/>
            <person name="Barry K."/>
            <person name="Rajasekar S."/>
            <person name="Grimwood J."/>
            <person name="Han X."/>
            <person name="Sun S."/>
            <person name="Hou Z."/>
            <person name="He W."/>
            <person name="Dai G."/>
            <person name="Sun C."/>
            <person name="Schmutz J."/>
            <person name="Leebens-Mack J.H."/>
            <person name="Li F.W."/>
            <person name="Wang L."/>
        </authorList>
    </citation>
    <scope>NUCLEOTIDE SEQUENCE [LARGE SCALE GENOMIC DNA]</scope>
    <source>
        <strain evidence="2">cv. PW_Plant_1</strain>
    </source>
</reference>
<dbReference type="EMBL" id="CM055108">
    <property type="protein sequence ID" value="KAJ7525977.1"/>
    <property type="molecule type" value="Genomic_DNA"/>
</dbReference>
<organism evidence="1 2">
    <name type="scientific">Diphasiastrum complanatum</name>
    <name type="common">Issler's clubmoss</name>
    <name type="synonym">Lycopodium complanatum</name>
    <dbReference type="NCBI Taxonomy" id="34168"/>
    <lineage>
        <taxon>Eukaryota</taxon>
        <taxon>Viridiplantae</taxon>
        <taxon>Streptophyta</taxon>
        <taxon>Embryophyta</taxon>
        <taxon>Tracheophyta</taxon>
        <taxon>Lycopodiopsida</taxon>
        <taxon>Lycopodiales</taxon>
        <taxon>Lycopodiaceae</taxon>
        <taxon>Lycopodioideae</taxon>
        <taxon>Diphasiastrum</taxon>
    </lineage>
</organism>
<comment type="caution">
    <text evidence="1">The sequence shown here is derived from an EMBL/GenBank/DDBJ whole genome shotgun (WGS) entry which is preliminary data.</text>
</comment>
<keyword evidence="2" id="KW-1185">Reference proteome</keyword>
<sequence>MTSSHSMVLSKRMDHNMPLPEGMDASEIKAKPRRKFSFRAPQQSYTVNDFELGKVLGVGSYSKVVRARKKDTGEVFALKIMDKRRVIKENKISNVKTERLVLDQLDHPGVVQLFFTFHDAHHLYLGLECCDGGELFYQIMKKGRLSVDETALYTAEIIEALEYIHGQGLIHRDLKPENILLTSDGHLKLADFGSTKMLKPLQDVFIQIEPEARTSTFIGTAEYVSPEVLTSHPLTIGADLWALGCIVYQMLEGKPPFRGTSEYITFQKVMAREFMMPPHFTPEAQDLVDHLLDLDPERRIAAVPMGYDALKAHPFFSRVKWSQLRELTPPRLAIWAPEAAEAESEESADSNWDLTQIGRKLSITMTSRVPTLKSGHNLGECISEGDGKTASTSTHYDKNSLSQGCNALRCQSATTTLKT</sequence>
<name>A0ACC2B948_DIPCM</name>
<proteinExistence type="predicted"/>
<protein>
    <submittedName>
        <fullName evidence="1">Uncharacterized protein</fullName>
    </submittedName>
</protein>
<evidence type="ECO:0000313" key="1">
    <source>
        <dbReference type="EMBL" id="KAJ7525977.1"/>
    </source>
</evidence>